<dbReference type="GeneTree" id="ENSGT00940000161826"/>
<evidence type="ECO:0000256" key="2">
    <source>
        <dbReference type="ARBA" id="ARBA00022729"/>
    </source>
</evidence>
<reference evidence="5" key="2">
    <citation type="submission" date="2025-09" db="UniProtKB">
        <authorList>
            <consortium name="Ensembl"/>
        </authorList>
    </citation>
    <scope>IDENTIFICATION</scope>
</reference>
<dbReference type="InParanoid" id="A0A7N8YCN7"/>
<organism evidence="5 6">
    <name type="scientific">Mastacembelus armatus</name>
    <name type="common">zig-zag eel</name>
    <dbReference type="NCBI Taxonomy" id="205130"/>
    <lineage>
        <taxon>Eukaryota</taxon>
        <taxon>Metazoa</taxon>
        <taxon>Chordata</taxon>
        <taxon>Craniata</taxon>
        <taxon>Vertebrata</taxon>
        <taxon>Euteleostomi</taxon>
        <taxon>Actinopterygii</taxon>
        <taxon>Neopterygii</taxon>
        <taxon>Teleostei</taxon>
        <taxon>Neoteleostei</taxon>
        <taxon>Acanthomorphata</taxon>
        <taxon>Anabantaria</taxon>
        <taxon>Synbranchiformes</taxon>
        <taxon>Mastacembelidae</taxon>
        <taxon>Mastacembelus</taxon>
    </lineage>
</organism>
<keyword evidence="1" id="KW-0433">Leucine-rich repeat</keyword>
<feature type="compositionally biased region" description="Basic and acidic residues" evidence="4">
    <location>
        <begin position="164"/>
        <end position="179"/>
    </location>
</feature>
<dbReference type="SUPFAM" id="SSF52058">
    <property type="entry name" value="L domain-like"/>
    <property type="match status" value="1"/>
</dbReference>
<dbReference type="PANTHER" id="PTHR24373">
    <property type="entry name" value="SLIT RELATED LEUCINE-RICH REPEAT NEURONAL PROTEIN"/>
    <property type="match status" value="1"/>
</dbReference>
<dbReference type="GO" id="GO:0005615">
    <property type="term" value="C:extracellular space"/>
    <property type="evidence" value="ECO:0007669"/>
    <property type="project" value="TreeGrafter"/>
</dbReference>
<dbReference type="InterPro" id="IPR050328">
    <property type="entry name" value="Dev_Immune_Receptor"/>
</dbReference>
<reference evidence="5" key="1">
    <citation type="submission" date="2025-08" db="UniProtKB">
        <authorList>
            <consortium name="Ensembl"/>
        </authorList>
    </citation>
    <scope>IDENTIFICATION</scope>
</reference>
<dbReference type="AlphaFoldDB" id="A0A7N8YCN7"/>
<dbReference type="InterPro" id="IPR032675">
    <property type="entry name" value="LRR_dom_sf"/>
</dbReference>
<dbReference type="InterPro" id="IPR003591">
    <property type="entry name" value="Leu-rich_rpt_typical-subtyp"/>
</dbReference>
<proteinExistence type="predicted"/>
<evidence type="ECO:0000313" key="5">
    <source>
        <dbReference type="Ensembl" id="ENSMAMP00000063707.1"/>
    </source>
</evidence>
<feature type="region of interest" description="Disordered" evidence="4">
    <location>
        <begin position="155"/>
        <end position="183"/>
    </location>
</feature>
<dbReference type="GO" id="GO:0031012">
    <property type="term" value="C:extracellular matrix"/>
    <property type="evidence" value="ECO:0007669"/>
    <property type="project" value="TreeGrafter"/>
</dbReference>
<evidence type="ECO:0000313" key="6">
    <source>
        <dbReference type="Proteomes" id="UP000261640"/>
    </source>
</evidence>
<evidence type="ECO:0000256" key="4">
    <source>
        <dbReference type="SAM" id="MobiDB-lite"/>
    </source>
</evidence>
<keyword evidence="2" id="KW-0732">Signal</keyword>
<sequence length="228" mass="25639">MGFVVNKKCEQYDSCPFNLCHRRMETTFGLSFRSITPGSDWLRIGSGVSRNNLGSIPTGAFSESKGLISLHMQHCHLREIGAQAFKGLKKLIYLYLSNNEINSIKPGAFEDLTELTYLYLDGNQISDLSEGIFSPMINQDLRWLHITRNKLSNEQTACGGGTHAGDETHEDHPRQRLPELDTEPQLSTSFSITNYYTNVIFYLGWEGFVNRSGGVRRQVNRGRVCPGA</sequence>
<accession>A0A7N8YCN7</accession>
<evidence type="ECO:0000256" key="1">
    <source>
        <dbReference type="ARBA" id="ARBA00022614"/>
    </source>
</evidence>
<keyword evidence="3" id="KW-0677">Repeat</keyword>
<dbReference type="Gene3D" id="3.80.10.10">
    <property type="entry name" value="Ribonuclease Inhibitor"/>
    <property type="match status" value="1"/>
</dbReference>
<dbReference type="PANTHER" id="PTHR24373:SF277">
    <property type="entry name" value="CHONDROADHERIN"/>
    <property type="match status" value="1"/>
</dbReference>
<protein>
    <submittedName>
        <fullName evidence="5">Chondroadherin</fullName>
    </submittedName>
</protein>
<dbReference type="Ensembl" id="ENSMAMT00000057153.1">
    <property type="protein sequence ID" value="ENSMAMP00000063707.1"/>
    <property type="gene ID" value="ENSMAMG00000024661.1"/>
</dbReference>
<dbReference type="PROSITE" id="PS51450">
    <property type="entry name" value="LRR"/>
    <property type="match status" value="2"/>
</dbReference>
<dbReference type="Proteomes" id="UP000261640">
    <property type="component" value="Unplaced"/>
</dbReference>
<dbReference type="Pfam" id="PF13855">
    <property type="entry name" value="LRR_8"/>
    <property type="match status" value="1"/>
</dbReference>
<name>A0A7N8YCN7_9TELE</name>
<evidence type="ECO:0000256" key="3">
    <source>
        <dbReference type="ARBA" id="ARBA00022737"/>
    </source>
</evidence>
<dbReference type="SMART" id="SM00369">
    <property type="entry name" value="LRR_TYP"/>
    <property type="match status" value="3"/>
</dbReference>
<dbReference type="InterPro" id="IPR001611">
    <property type="entry name" value="Leu-rich_rpt"/>
</dbReference>
<keyword evidence="6" id="KW-1185">Reference proteome</keyword>